<dbReference type="EMBL" id="JAGQDG010000009">
    <property type="protein sequence ID" value="MBQ0937655.1"/>
    <property type="molecule type" value="Genomic_DNA"/>
</dbReference>
<comment type="caution">
    <text evidence="8">The sequence shown here is derived from an EMBL/GenBank/DDBJ whole genome shotgun (WGS) entry which is preliminary data.</text>
</comment>
<dbReference type="NCBIfam" id="TIGR03837">
    <property type="entry name" value="efp_Arg_rhamno"/>
    <property type="match status" value="1"/>
</dbReference>
<keyword evidence="9" id="KW-1185">Reference proteome</keyword>
<dbReference type="Proteomes" id="UP000672097">
    <property type="component" value="Unassembled WGS sequence"/>
</dbReference>
<evidence type="ECO:0000256" key="5">
    <source>
        <dbReference type="ARBA" id="ARBA00024416"/>
    </source>
</evidence>
<name>A0ABS5E2L0_9BURK</name>
<keyword evidence="1" id="KW-0328">Glycosyltransferase</keyword>
<evidence type="ECO:0000256" key="2">
    <source>
        <dbReference type="ARBA" id="ARBA00022679"/>
    </source>
</evidence>
<keyword evidence="2" id="KW-0808">Transferase</keyword>
<evidence type="ECO:0000313" key="9">
    <source>
        <dbReference type="Proteomes" id="UP000672097"/>
    </source>
</evidence>
<keyword evidence="8" id="KW-0648">Protein biosynthesis</keyword>
<comment type="similarity">
    <text evidence="4">Belongs to the glycosyltransferase 104 family.</text>
</comment>
<protein>
    <recommendedName>
        <fullName evidence="5">Protein-arginine rhamnosyltransferase</fullName>
    </recommendedName>
    <alternativeName>
        <fullName evidence="6">EF-P arginine rhamnosyltransferase</fullName>
    </alternativeName>
</protein>
<reference evidence="8 9" key="1">
    <citation type="submission" date="2021-04" db="EMBL/GenBank/DDBJ databases">
        <title>The genome sequence of type strain Ideonella paludis KCTC 32238.</title>
        <authorList>
            <person name="Liu Y."/>
        </authorList>
    </citation>
    <scope>NUCLEOTIDE SEQUENCE [LARGE SCALE GENOMIC DNA]</scope>
    <source>
        <strain evidence="8 9">KCTC 32238</strain>
    </source>
</reference>
<dbReference type="GO" id="GO:0003746">
    <property type="term" value="F:translation elongation factor activity"/>
    <property type="evidence" value="ECO:0007669"/>
    <property type="project" value="UniProtKB-KW"/>
</dbReference>
<accession>A0ABS5E2L0</accession>
<comment type="function">
    <text evidence="3">Protein-arginine rhamnosyltransferase that catalyzes the transfer of a single rhamnose to elongation factor P (EF-P) on 'Lys-32', a modification required for EF-P-dependent rescue of polyproline stalled ribosomes.</text>
</comment>
<evidence type="ECO:0000256" key="7">
    <source>
        <dbReference type="ARBA" id="ARBA00048472"/>
    </source>
</evidence>
<evidence type="ECO:0000256" key="6">
    <source>
        <dbReference type="ARBA" id="ARBA00030025"/>
    </source>
</evidence>
<evidence type="ECO:0000256" key="1">
    <source>
        <dbReference type="ARBA" id="ARBA00022676"/>
    </source>
</evidence>
<sequence>MTNTPAPRLALARWDIYCRVIDNFGDIGVCWRLCQDLASRGHSVRLVTDDASALAWMRTPGGQPVEVLVWSASEAAPLPGPAADVVVEAFGCDPPAAHVAAWRQASIPPVWLNLEYLSAEPYVERSHGLPSPQCSGPGEGLSKWFFYPGFTERTGGLLREPDVQQRQQRFDARHWWGQMGVPWHAALRTVSLFCYPQAPLPALLAALPAWSEGAPVLLLCTASVNAMLLEEALQSQGLAQRIQVQRLPWLSQADYDHLLWACDLNLVRGEDSLVRAQWAGRPFLWQLYAQDDGAHGPKLDAFLSLHLAGAEGSAWAPLLRQAMQQWNGLALGSRALALPEGAAWQAHALAWRERLSQQPDLCTQLLAFAQQKAQHGAGGTAPA</sequence>
<evidence type="ECO:0000256" key="3">
    <source>
        <dbReference type="ARBA" id="ARBA00024303"/>
    </source>
</evidence>
<dbReference type="RefSeq" id="WP_210811290.1">
    <property type="nucleotide sequence ID" value="NZ_JAGQDG010000009.1"/>
</dbReference>
<dbReference type="Pfam" id="PF10093">
    <property type="entry name" value="EarP"/>
    <property type="match status" value="1"/>
</dbReference>
<proteinExistence type="inferred from homology"/>
<evidence type="ECO:0000256" key="4">
    <source>
        <dbReference type="ARBA" id="ARBA00024346"/>
    </source>
</evidence>
<evidence type="ECO:0000313" key="8">
    <source>
        <dbReference type="EMBL" id="MBQ0937655.1"/>
    </source>
</evidence>
<dbReference type="PIRSF" id="PIRSF015557">
    <property type="entry name" value="UCP015557"/>
    <property type="match status" value="1"/>
</dbReference>
<keyword evidence="8" id="KW-0251">Elongation factor</keyword>
<comment type="catalytic activity">
    <reaction evidence="7">
        <text>dTDP-beta-L-rhamnose + L-arginyl-[protein] = N(omega)-(alpha-L-rhamnosyl)-L-arginyl-[protein] + dTDP + H(+)</text>
        <dbReference type="Rhea" id="RHEA:66692"/>
        <dbReference type="Rhea" id="RHEA-COMP:10532"/>
        <dbReference type="Rhea" id="RHEA-COMP:17096"/>
        <dbReference type="ChEBI" id="CHEBI:15378"/>
        <dbReference type="ChEBI" id="CHEBI:29965"/>
        <dbReference type="ChEBI" id="CHEBI:57510"/>
        <dbReference type="ChEBI" id="CHEBI:58369"/>
        <dbReference type="ChEBI" id="CHEBI:167445"/>
    </reaction>
    <physiologicalReaction direction="left-to-right" evidence="7">
        <dbReference type="Rhea" id="RHEA:66693"/>
    </physiologicalReaction>
</comment>
<dbReference type="InterPro" id="IPR016633">
    <property type="entry name" value="EarP"/>
</dbReference>
<gene>
    <name evidence="8" type="primary">earP</name>
    <name evidence="8" type="ORF">KAK11_20190</name>
</gene>
<organism evidence="8 9">
    <name type="scientific">Ideonella paludis</name>
    <dbReference type="NCBI Taxonomy" id="1233411"/>
    <lineage>
        <taxon>Bacteria</taxon>
        <taxon>Pseudomonadati</taxon>
        <taxon>Pseudomonadota</taxon>
        <taxon>Betaproteobacteria</taxon>
        <taxon>Burkholderiales</taxon>
        <taxon>Sphaerotilaceae</taxon>
        <taxon>Ideonella</taxon>
    </lineage>
</organism>